<dbReference type="EMBL" id="MHOM01000034">
    <property type="protein sequence ID" value="OGZ63472.1"/>
    <property type="molecule type" value="Genomic_DNA"/>
</dbReference>
<dbReference type="Pfam" id="PF02482">
    <property type="entry name" value="Ribosomal_S30AE"/>
    <property type="match status" value="1"/>
</dbReference>
<evidence type="ECO:0008006" key="3">
    <source>
        <dbReference type="Google" id="ProtNLM"/>
    </source>
</evidence>
<protein>
    <recommendedName>
        <fullName evidence="3">Ribosomal subunit interface protein</fullName>
    </recommendedName>
</protein>
<dbReference type="InterPro" id="IPR003489">
    <property type="entry name" value="RHF/RaiA"/>
</dbReference>
<dbReference type="AlphaFoldDB" id="A0A1G2HLU7"/>
<gene>
    <name evidence="1" type="ORF">A2812_02690</name>
</gene>
<sequence>MRIIIKTKNLILSGEFKNFIEKKISVLKKFLSVLKEDCPEGQKTLAEVLVEVEKETMHHKKGEVFRSSVEISLPGKKLMSQARGDDLERVIINVKEQMKKEINKYKFKKIDKIRRGQRKLKEKLNF</sequence>
<evidence type="ECO:0000313" key="1">
    <source>
        <dbReference type="EMBL" id="OGZ63472.1"/>
    </source>
</evidence>
<proteinExistence type="predicted"/>
<dbReference type="STRING" id="1802200.A2812_02690"/>
<dbReference type="SUPFAM" id="SSF69754">
    <property type="entry name" value="Ribosome binding protein Y (YfiA homologue)"/>
    <property type="match status" value="1"/>
</dbReference>
<name>A0A1G2HLU7_9BACT</name>
<evidence type="ECO:0000313" key="2">
    <source>
        <dbReference type="Proteomes" id="UP000177190"/>
    </source>
</evidence>
<dbReference type="InterPro" id="IPR036567">
    <property type="entry name" value="RHF-like"/>
</dbReference>
<dbReference type="Proteomes" id="UP000177190">
    <property type="component" value="Unassembled WGS sequence"/>
</dbReference>
<comment type="caution">
    <text evidence="1">The sequence shown here is derived from an EMBL/GenBank/DDBJ whole genome shotgun (WGS) entry which is preliminary data.</text>
</comment>
<reference evidence="1 2" key="1">
    <citation type="journal article" date="2016" name="Nat. Commun.">
        <title>Thousands of microbial genomes shed light on interconnected biogeochemical processes in an aquifer system.</title>
        <authorList>
            <person name="Anantharaman K."/>
            <person name="Brown C.T."/>
            <person name="Hug L.A."/>
            <person name="Sharon I."/>
            <person name="Castelle C.J."/>
            <person name="Probst A.J."/>
            <person name="Thomas B.C."/>
            <person name="Singh A."/>
            <person name="Wilkins M.J."/>
            <person name="Karaoz U."/>
            <person name="Brodie E.L."/>
            <person name="Williams K.H."/>
            <person name="Hubbard S.S."/>
            <person name="Banfield J.F."/>
        </authorList>
    </citation>
    <scope>NUCLEOTIDE SEQUENCE [LARGE SCALE GENOMIC DNA]</scope>
</reference>
<organism evidence="1 2">
    <name type="scientific">Candidatus Staskawiczbacteria bacterium RIFCSPHIGHO2_01_FULL_36_16</name>
    <dbReference type="NCBI Taxonomy" id="1802200"/>
    <lineage>
        <taxon>Bacteria</taxon>
        <taxon>Candidatus Staskawicziibacteriota</taxon>
    </lineage>
</organism>
<accession>A0A1G2HLU7</accession>
<dbReference type="Gene3D" id="3.30.160.100">
    <property type="entry name" value="Ribosome hibernation promotion factor-like"/>
    <property type="match status" value="1"/>
</dbReference>